<gene>
    <name evidence="3" type="ORF">HNR42_003252</name>
</gene>
<feature type="transmembrane region" description="Helical" evidence="1">
    <location>
        <begin position="327"/>
        <end position="345"/>
    </location>
</feature>
<keyword evidence="4" id="KW-1185">Reference proteome</keyword>
<feature type="signal peptide" evidence="2">
    <location>
        <begin position="1"/>
        <end position="22"/>
    </location>
</feature>
<sequence length="358" mass="38823">MRRAWASLLTVLVALVASLALAQTPAAEREADRAAAAWTQGEYNFQLGPAEAGDPRAARELLLRALRFTPAPADVRINTSLRRYAGTQQGGLEVYRYPVAVAGSDASIEVTVEPAGEGWRTRSVRLVANGTALPRFLFGPIPAVLFVAATLALLYGLIRPTRWREWVRRGWEAARTPLWLYITLNVLLYGAFALGMLFSYGDREIGAALREYTAGGLSSTGIGELVQGGVIPAALGISYWNFLSGAVLTTYLPGLLFGFPALLINLGRFFVLGIALSPALGSELPAAAFWLHVPTIIVELQAYIAVTCAAVAMVFKISRRGLAVFRDYVYVLPLALTILVLAAWYEAFELLVLIPLLR</sequence>
<dbReference type="AlphaFoldDB" id="A0A841I426"/>
<keyword evidence="1" id="KW-0472">Membrane</keyword>
<comment type="caution">
    <text evidence="3">The sequence shown here is derived from an EMBL/GenBank/DDBJ whole genome shotgun (WGS) entry which is preliminary data.</text>
</comment>
<evidence type="ECO:0000256" key="1">
    <source>
        <dbReference type="SAM" id="Phobius"/>
    </source>
</evidence>
<dbReference type="EMBL" id="JACHHG010000015">
    <property type="protein sequence ID" value="MBB6099794.1"/>
    <property type="molecule type" value="Genomic_DNA"/>
</dbReference>
<protein>
    <recommendedName>
        <fullName evidence="5">Stage II sporulation protein M</fullName>
    </recommendedName>
</protein>
<name>A0A841I426_9DEIO</name>
<reference evidence="3 4" key="1">
    <citation type="submission" date="2020-08" db="EMBL/GenBank/DDBJ databases">
        <title>Genomic Encyclopedia of Type Strains, Phase IV (KMG-IV): sequencing the most valuable type-strain genomes for metagenomic binning, comparative biology and taxonomic classification.</title>
        <authorList>
            <person name="Goeker M."/>
        </authorList>
    </citation>
    <scope>NUCLEOTIDE SEQUENCE [LARGE SCALE GENOMIC DNA]</scope>
    <source>
        <strain evidence="3 4">DSM 21458</strain>
    </source>
</reference>
<keyword evidence="1" id="KW-1133">Transmembrane helix</keyword>
<evidence type="ECO:0000313" key="3">
    <source>
        <dbReference type="EMBL" id="MBB6099794.1"/>
    </source>
</evidence>
<feature type="chain" id="PRO_5033009139" description="Stage II sporulation protein M" evidence="2">
    <location>
        <begin position="23"/>
        <end position="358"/>
    </location>
</feature>
<feature type="transmembrane region" description="Helical" evidence="1">
    <location>
        <begin position="178"/>
        <end position="201"/>
    </location>
</feature>
<evidence type="ECO:0000313" key="4">
    <source>
        <dbReference type="Proteomes" id="UP000569951"/>
    </source>
</evidence>
<feature type="transmembrane region" description="Helical" evidence="1">
    <location>
        <begin position="136"/>
        <end position="158"/>
    </location>
</feature>
<evidence type="ECO:0000256" key="2">
    <source>
        <dbReference type="SAM" id="SignalP"/>
    </source>
</evidence>
<organism evidence="3 4">
    <name type="scientific">Deinobacterium chartae</name>
    <dbReference type="NCBI Taxonomy" id="521158"/>
    <lineage>
        <taxon>Bacteria</taxon>
        <taxon>Thermotogati</taxon>
        <taxon>Deinococcota</taxon>
        <taxon>Deinococci</taxon>
        <taxon>Deinococcales</taxon>
        <taxon>Deinococcaceae</taxon>
        <taxon>Deinobacterium</taxon>
    </lineage>
</organism>
<evidence type="ECO:0008006" key="5">
    <source>
        <dbReference type="Google" id="ProtNLM"/>
    </source>
</evidence>
<feature type="transmembrane region" description="Helical" evidence="1">
    <location>
        <begin position="289"/>
        <end position="315"/>
    </location>
</feature>
<dbReference type="Proteomes" id="UP000569951">
    <property type="component" value="Unassembled WGS sequence"/>
</dbReference>
<keyword evidence="2" id="KW-0732">Signal</keyword>
<dbReference type="RefSeq" id="WP_183988530.1">
    <property type="nucleotide sequence ID" value="NZ_JACHHG010000015.1"/>
</dbReference>
<proteinExistence type="predicted"/>
<keyword evidence="1" id="KW-0812">Transmembrane</keyword>
<accession>A0A841I426</accession>